<dbReference type="EC" id="2.6.1.-" evidence="3"/>
<dbReference type="PIRSF" id="PIRSF000390">
    <property type="entry name" value="PLP_StrS"/>
    <property type="match status" value="1"/>
</dbReference>
<comment type="caution">
    <text evidence="3">The sequence shown here is derived from an EMBL/GenBank/DDBJ whole genome shotgun (WGS) entry which is preliminary data.</text>
</comment>
<accession>A0ABT8E914</accession>
<dbReference type="InterPro" id="IPR000653">
    <property type="entry name" value="DegT/StrS_aminotransferase"/>
</dbReference>
<dbReference type="PANTHER" id="PTHR30244">
    <property type="entry name" value="TRANSAMINASE"/>
    <property type="match status" value="1"/>
</dbReference>
<keyword evidence="3" id="KW-0032">Aminotransferase</keyword>
<dbReference type="SUPFAM" id="SSF53383">
    <property type="entry name" value="PLP-dependent transferases"/>
    <property type="match status" value="1"/>
</dbReference>
<feature type="coiled-coil region" evidence="2">
    <location>
        <begin position="255"/>
        <end position="282"/>
    </location>
</feature>
<dbReference type="GO" id="GO:0008483">
    <property type="term" value="F:transaminase activity"/>
    <property type="evidence" value="ECO:0007669"/>
    <property type="project" value="UniProtKB-KW"/>
</dbReference>
<evidence type="ECO:0000256" key="1">
    <source>
        <dbReference type="RuleBase" id="RU004508"/>
    </source>
</evidence>
<evidence type="ECO:0000313" key="3">
    <source>
        <dbReference type="EMBL" id="MDN4074408.1"/>
    </source>
</evidence>
<dbReference type="Pfam" id="PF01041">
    <property type="entry name" value="DegT_DnrJ_EryC1"/>
    <property type="match status" value="1"/>
</dbReference>
<reference evidence="3" key="1">
    <citation type="submission" date="2023-06" db="EMBL/GenBank/DDBJ databases">
        <title>Draft Genome Sequences of Representative Paenibacillus Polymyxa, Bacillus cereus, Fictibacillus sp., and Brevibacillus agri Strains Isolated from Amazonian Dark Earth.</title>
        <authorList>
            <person name="Pellegrinetti T.A."/>
            <person name="Cunha I.C.M."/>
            <person name="Chaves M.G."/>
            <person name="Freitas A.S."/>
            <person name="Silva A.V.R."/>
            <person name="Tsai S.M."/>
            <person name="Mendes L.W."/>
        </authorList>
    </citation>
    <scope>NUCLEOTIDE SEQUENCE</scope>
    <source>
        <strain evidence="3">CENA-BCM004</strain>
    </source>
</reference>
<dbReference type="PANTHER" id="PTHR30244:SF34">
    <property type="entry name" value="DTDP-4-AMINO-4,6-DIDEOXYGALACTOSE TRANSAMINASE"/>
    <property type="match status" value="1"/>
</dbReference>
<dbReference type="InterPro" id="IPR015424">
    <property type="entry name" value="PyrdxlP-dep_Trfase"/>
</dbReference>
<keyword evidence="3" id="KW-0808">Transferase</keyword>
<dbReference type="RefSeq" id="WP_290400540.1">
    <property type="nucleotide sequence ID" value="NZ_JAUHLN010000003.1"/>
</dbReference>
<dbReference type="Proteomes" id="UP001168694">
    <property type="component" value="Unassembled WGS sequence"/>
</dbReference>
<dbReference type="InterPro" id="IPR015421">
    <property type="entry name" value="PyrdxlP-dep_Trfase_major"/>
</dbReference>
<gene>
    <name evidence="3" type="ORF">QYF49_15595</name>
</gene>
<dbReference type="InterPro" id="IPR015422">
    <property type="entry name" value="PyrdxlP-dep_Trfase_small"/>
</dbReference>
<dbReference type="EMBL" id="JAUHLN010000003">
    <property type="protein sequence ID" value="MDN4074408.1"/>
    <property type="molecule type" value="Genomic_DNA"/>
</dbReference>
<sequence length="407" mass="44744">MDKLAIHGGVPVRNKPYPNWPISEEEEKRLLSEVIDSGKWGGSGGSNLAGYEAKLPVFENKFASFQDAGYGVSVVNGTVAITVALQAAGVKPFDEVIMPPYTFIATATAPLMFGAIPVFVDIEEDTMLLDPEKVEGAITPRTKAIIAVHIGGTVADLDRLSAIARKHGIALIEDAAQAVGSQWKGKGVGAIGDIGTFSFQSSKNLTAGEGGMIVTNDRTLADKAWSLCNVGRSRDGAWYQHDTIGWNLRLTEFQAAVLLGQMERLEEQVERRNRNAVLLDQLLKDMEGVRLFKNDNRVTRNGFHLYMFYLEEEFARSFPKSEFMKRLSAEGIPCASGYSSLTNYDAIQKSIEEWTGEKRIQTCPVAERMGDQQVLWITQTVLLGDEEGIYDAARALKKVAQSHHPVM</sequence>
<evidence type="ECO:0000256" key="2">
    <source>
        <dbReference type="SAM" id="Coils"/>
    </source>
</evidence>
<organism evidence="3 4">
    <name type="scientific">Fictibacillus terranigra</name>
    <dbReference type="NCBI Taxonomy" id="3058424"/>
    <lineage>
        <taxon>Bacteria</taxon>
        <taxon>Bacillati</taxon>
        <taxon>Bacillota</taxon>
        <taxon>Bacilli</taxon>
        <taxon>Bacillales</taxon>
        <taxon>Fictibacillaceae</taxon>
        <taxon>Fictibacillus</taxon>
    </lineage>
</organism>
<dbReference type="Gene3D" id="3.40.640.10">
    <property type="entry name" value="Type I PLP-dependent aspartate aminotransferase-like (Major domain)"/>
    <property type="match status" value="1"/>
</dbReference>
<keyword evidence="2" id="KW-0175">Coiled coil</keyword>
<comment type="similarity">
    <text evidence="1">Belongs to the DegT/DnrJ/EryC1 family.</text>
</comment>
<keyword evidence="4" id="KW-1185">Reference proteome</keyword>
<name>A0ABT8E914_9BACL</name>
<protein>
    <submittedName>
        <fullName evidence="3">DegT/DnrJ/EryC1/StrS family aminotransferase</fullName>
        <ecNumber evidence="3">2.6.1.-</ecNumber>
    </submittedName>
</protein>
<proteinExistence type="inferred from homology"/>
<dbReference type="CDD" id="cd00616">
    <property type="entry name" value="AHBA_syn"/>
    <property type="match status" value="1"/>
</dbReference>
<dbReference type="Gene3D" id="3.90.1150.10">
    <property type="entry name" value="Aspartate Aminotransferase, domain 1"/>
    <property type="match status" value="1"/>
</dbReference>
<evidence type="ECO:0000313" key="4">
    <source>
        <dbReference type="Proteomes" id="UP001168694"/>
    </source>
</evidence>
<keyword evidence="1" id="KW-0663">Pyridoxal phosphate</keyword>